<sequence length="365" mass="42305">MLSSSIDELNFITGFYSNPLISNIKDEQDEDYKYIYAFVAALLLEYTISEEKLKLSIAERATEFKKANELINKIFLKQIKNQTNNISDILKDTATKMIKHLSGSSKNPWNISNKDVKNILNTEIDGKTYSDRIYDNKNAIAKLIKKQIKDLLDGKTSVNEIKVLIKKTFGTNDDVTDRLVENEISRVCRALDEQYFIDNDIQDLIYVGILDEKICNKCFSHSGKPYKVNDPNRPKLPLHVRCRCFYAIADNNVSKAEKDDIISNKKWLESEFPTEKKFKKHVEKHLKEYGDITPEEYLDTARNLLAAQPSDDIEGFVSKDGFIFKYRKSTNDFAVGRADDKISTIFKPEKGYDYWKEQMQEFKEE</sequence>
<dbReference type="EMBL" id="JABAGD010000010">
    <property type="protein sequence ID" value="NMF04564.1"/>
    <property type="molecule type" value="Genomic_DNA"/>
</dbReference>
<comment type="caution">
    <text evidence="1">The sequence shown here is derived from an EMBL/GenBank/DDBJ whole genome shotgun (WGS) entry which is preliminary data.</text>
</comment>
<name>A0A7X9XNR7_CLOBE</name>
<dbReference type="Proteomes" id="UP000587880">
    <property type="component" value="Unassembled WGS sequence"/>
</dbReference>
<evidence type="ECO:0000313" key="1">
    <source>
        <dbReference type="EMBL" id="NMF04564.1"/>
    </source>
</evidence>
<dbReference type="RefSeq" id="WP_168981558.1">
    <property type="nucleotide sequence ID" value="NZ_JABAGD010000010.1"/>
</dbReference>
<dbReference type="InterPro" id="IPR006528">
    <property type="entry name" value="Phage_head_morphogenesis_dom"/>
</dbReference>
<organism evidence="1 2">
    <name type="scientific">Clostridium beijerinckii</name>
    <name type="common">Clostridium MP</name>
    <dbReference type="NCBI Taxonomy" id="1520"/>
    <lineage>
        <taxon>Bacteria</taxon>
        <taxon>Bacillati</taxon>
        <taxon>Bacillota</taxon>
        <taxon>Clostridia</taxon>
        <taxon>Eubacteriales</taxon>
        <taxon>Clostridiaceae</taxon>
        <taxon>Clostridium</taxon>
    </lineage>
</organism>
<reference evidence="1 2" key="1">
    <citation type="submission" date="2020-04" db="EMBL/GenBank/DDBJ databases">
        <authorList>
            <person name="Hitch T.C.A."/>
            <person name="Wylensek D."/>
            <person name="Clavel T."/>
        </authorList>
    </citation>
    <scope>NUCLEOTIDE SEQUENCE [LARGE SCALE GENOMIC DNA]</scope>
    <source>
        <strain evidence="1 2">WB01_NA02</strain>
    </source>
</reference>
<evidence type="ECO:0000313" key="2">
    <source>
        <dbReference type="Proteomes" id="UP000587880"/>
    </source>
</evidence>
<dbReference type="AlphaFoldDB" id="A0A7X9XNR7"/>
<proteinExistence type="predicted"/>
<accession>A0A7X9XNR7</accession>
<dbReference type="NCBIfam" id="TIGR01641">
    <property type="entry name" value="phageSPP1_gp7"/>
    <property type="match status" value="1"/>
</dbReference>
<protein>
    <submittedName>
        <fullName evidence="1">Minor capsid protein</fullName>
    </submittedName>
</protein>
<gene>
    <name evidence="1" type="ORF">HF849_07275</name>
</gene>